<accession>A0AAV9HYB7</accession>
<dbReference type="CDD" id="cd05120">
    <property type="entry name" value="APH_ChoK_like"/>
    <property type="match status" value="1"/>
</dbReference>
<dbReference type="Pfam" id="PF01636">
    <property type="entry name" value="APH"/>
    <property type="match status" value="1"/>
</dbReference>
<evidence type="ECO:0000259" key="1">
    <source>
        <dbReference type="Pfam" id="PF01636"/>
    </source>
</evidence>
<dbReference type="InterPro" id="IPR002575">
    <property type="entry name" value="Aminoglycoside_PTrfase"/>
</dbReference>
<protein>
    <recommendedName>
        <fullName evidence="1">Aminoglycoside phosphotransferase domain-containing protein</fullName>
    </recommendedName>
</protein>
<dbReference type="SUPFAM" id="SSF56112">
    <property type="entry name" value="Protein kinase-like (PK-like)"/>
    <property type="match status" value="1"/>
</dbReference>
<dbReference type="Proteomes" id="UP001321749">
    <property type="component" value="Unassembled WGS sequence"/>
</dbReference>
<comment type="caution">
    <text evidence="2">The sequence shown here is derived from an EMBL/GenBank/DDBJ whole genome shotgun (WGS) entry which is preliminary data.</text>
</comment>
<dbReference type="Gene3D" id="3.90.1200.10">
    <property type="match status" value="1"/>
</dbReference>
<evidence type="ECO:0000313" key="3">
    <source>
        <dbReference type="Proteomes" id="UP001321749"/>
    </source>
</evidence>
<evidence type="ECO:0000313" key="2">
    <source>
        <dbReference type="EMBL" id="KAK4464731.1"/>
    </source>
</evidence>
<organism evidence="2 3">
    <name type="scientific">Cladorrhinum samala</name>
    <dbReference type="NCBI Taxonomy" id="585594"/>
    <lineage>
        <taxon>Eukaryota</taxon>
        <taxon>Fungi</taxon>
        <taxon>Dikarya</taxon>
        <taxon>Ascomycota</taxon>
        <taxon>Pezizomycotina</taxon>
        <taxon>Sordariomycetes</taxon>
        <taxon>Sordariomycetidae</taxon>
        <taxon>Sordariales</taxon>
        <taxon>Podosporaceae</taxon>
        <taxon>Cladorrhinum</taxon>
    </lineage>
</organism>
<reference evidence="2" key="1">
    <citation type="journal article" date="2023" name="Mol. Phylogenet. Evol.">
        <title>Genome-scale phylogeny and comparative genomics of the fungal order Sordariales.</title>
        <authorList>
            <person name="Hensen N."/>
            <person name="Bonometti L."/>
            <person name="Westerberg I."/>
            <person name="Brannstrom I.O."/>
            <person name="Guillou S."/>
            <person name="Cros-Aarteil S."/>
            <person name="Calhoun S."/>
            <person name="Haridas S."/>
            <person name="Kuo A."/>
            <person name="Mondo S."/>
            <person name="Pangilinan J."/>
            <person name="Riley R."/>
            <person name="LaButti K."/>
            <person name="Andreopoulos B."/>
            <person name="Lipzen A."/>
            <person name="Chen C."/>
            <person name="Yan M."/>
            <person name="Daum C."/>
            <person name="Ng V."/>
            <person name="Clum A."/>
            <person name="Steindorff A."/>
            <person name="Ohm R.A."/>
            <person name="Martin F."/>
            <person name="Silar P."/>
            <person name="Natvig D.O."/>
            <person name="Lalanne C."/>
            <person name="Gautier V."/>
            <person name="Ament-Velasquez S.L."/>
            <person name="Kruys A."/>
            <person name="Hutchinson M.I."/>
            <person name="Powell A.J."/>
            <person name="Barry K."/>
            <person name="Miller A.N."/>
            <person name="Grigoriev I.V."/>
            <person name="Debuchy R."/>
            <person name="Gladieux P."/>
            <person name="Hiltunen Thoren M."/>
            <person name="Johannesson H."/>
        </authorList>
    </citation>
    <scope>NUCLEOTIDE SEQUENCE</scope>
    <source>
        <strain evidence="2">PSN324</strain>
    </source>
</reference>
<dbReference type="InterPro" id="IPR051678">
    <property type="entry name" value="AGP_Transferase"/>
</dbReference>
<sequence>MPLHSRLPNTPPRGVRLEDENVIYNYKDERIVWVVGNDIVKMNKYDAQNGEVGNTEFIEKNFPSIPVPLILDEWQSPDREWHYVMMTRVRGASLSRAWPSLTADQKARLAVDVAGHMRTLARFTSSYMRGVQGKPLINNCFVPGRSRRHLTGIFRTDDDVFDGLFLPEFRRVGLSQKRIDLLRLCMPPCEGQYALYHGDLYTGNLMVDGRSGRLAGIIDWESFGYWPRWFHYARLSWEVNRLDGEWKQVLAAVVKPDIPHATHGEVWWNAVTVLLDENPKSRRARDWLDLLHDYLQGYPLVVPLERYQSYASKDYR</sequence>
<dbReference type="InterPro" id="IPR011009">
    <property type="entry name" value="Kinase-like_dom_sf"/>
</dbReference>
<proteinExistence type="predicted"/>
<dbReference type="AlphaFoldDB" id="A0AAV9HYB7"/>
<dbReference type="PANTHER" id="PTHR21310">
    <property type="entry name" value="AMINOGLYCOSIDE PHOSPHOTRANSFERASE-RELATED-RELATED"/>
    <property type="match status" value="1"/>
</dbReference>
<dbReference type="PANTHER" id="PTHR21310:SF15">
    <property type="entry name" value="AMINOGLYCOSIDE PHOSPHOTRANSFERASE DOMAIN-CONTAINING PROTEIN"/>
    <property type="match status" value="1"/>
</dbReference>
<feature type="domain" description="Aminoglycoside phosphotransferase" evidence="1">
    <location>
        <begin position="65"/>
        <end position="246"/>
    </location>
</feature>
<gene>
    <name evidence="2" type="ORF">QBC42DRAFT_170520</name>
</gene>
<name>A0AAV9HYB7_9PEZI</name>
<reference evidence="2" key="2">
    <citation type="submission" date="2023-06" db="EMBL/GenBank/DDBJ databases">
        <authorList>
            <consortium name="Lawrence Berkeley National Laboratory"/>
            <person name="Mondo S.J."/>
            <person name="Hensen N."/>
            <person name="Bonometti L."/>
            <person name="Westerberg I."/>
            <person name="Brannstrom I.O."/>
            <person name="Guillou S."/>
            <person name="Cros-Aarteil S."/>
            <person name="Calhoun S."/>
            <person name="Haridas S."/>
            <person name="Kuo A."/>
            <person name="Pangilinan J."/>
            <person name="Riley R."/>
            <person name="Labutti K."/>
            <person name="Andreopoulos B."/>
            <person name="Lipzen A."/>
            <person name="Chen C."/>
            <person name="Yanf M."/>
            <person name="Daum C."/>
            <person name="Ng V."/>
            <person name="Clum A."/>
            <person name="Steindorff A."/>
            <person name="Ohm R."/>
            <person name="Martin F."/>
            <person name="Silar P."/>
            <person name="Natvig D."/>
            <person name="Lalanne C."/>
            <person name="Gautier V."/>
            <person name="Ament-Velasquez S.L."/>
            <person name="Kruys A."/>
            <person name="Hutchinson M.I."/>
            <person name="Powell A.J."/>
            <person name="Barry K."/>
            <person name="Miller A.N."/>
            <person name="Grigoriev I.V."/>
            <person name="Debuchy R."/>
            <person name="Gladieux P."/>
            <person name="Thoren M.H."/>
            <person name="Johannesson H."/>
        </authorList>
    </citation>
    <scope>NUCLEOTIDE SEQUENCE</scope>
    <source>
        <strain evidence="2">PSN324</strain>
    </source>
</reference>
<keyword evidence="3" id="KW-1185">Reference proteome</keyword>
<dbReference type="EMBL" id="MU864945">
    <property type="protein sequence ID" value="KAK4464731.1"/>
    <property type="molecule type" value="Genomic_DNA"/>
</dbReference>